<evidence type="ECO:0000313" key="5">
    <source>
        <dbReference type="EMBL" id="GEO10651.1"/>
    </source>
</evidence>
<dbReference type="Proteomes" id="UP000321513">
    <property type="component" value="Unassembled WGS sequence"/>
</dbReference>
<protein>
    <submittedName>
        <fullName evidence="5">ABC transporter</fullName>
    </submittedName>
</protein>
<sequence>MLRLTNVQKYYGGFLAIDIPSLFIEEGLWWVQGENGSGKTTFLKMIAGLHPFNGTISLNNLTITKQRQQFVKLVNYAEAEPLYPSFLTARDLVELYCQTKGGDILFAQELLKQLHVFDAYTQSIGTYSSGMIKKVSLALAFIGQPKIILLDEPLITIDASAVNAICTMINDSYKKGVSFIITSHQAVRSEQLGFTGKLLVENRTIHKNSE</sequence>
<reference evidence="5 6" key="1">
    <citation type="submission" date="2019-07" db="EMBL/GenBank/DDBJ databases">
        <title>Whole genome shotgun sequence of Segetibacter aerophilus NBRC 106135.</title>
        <authorList>
            <person name="Hosoyama A."/>
            <person name="Uohara A."/>
            <person name="Ohji S."/>
            <person name="Ichikawa N."/>
        </authorList>
    </citation>
    <scope>NUCLEOTIDE SEQUENCE [LARGE SCALE GENOMIC DNA]</scope>
    <source>
        <strain evidence="5 6">NBRC 106135</strain>
    </source>
</reference>
<evidence type="ECO:0000313" key="6">
    <source>
        <dbReference type="Proteomes" id="UP000321513"/>
    </source>
</evidence>
<evidence type="ECO:0000256" key="1">
    <source>
        <dbReference type="ARBA" id="ARBA00022448"/>
    </source>
</evidence>
<dbReference type="PANTHER" id="PTHR42939">
    <property type="entry name" value="ABC TRANSPORTER ATP-BINDING PROTEIN ALBC-RELATED"/>
    <property type="match status" value="1"/>
</dbReference>
<dbReference type="GO" id="GO:0016887">
    <property type="term" value="F:ATP hydrolysis activity"/>
    <property type="evidence" value="ECO:0007669"/>
    <property type="project" value="InterPro"/>
</dbReference>
<dbReference type="InterPro" id="IPR027417">
    <property type="entry name" value="P-loop_NTPase"/>
</dbReference>
<keyword evidence="6" id="KW-1185">Reference proteome</keyword>
<dbReference type="RefSeq" id="WP_147204767.1">
    <property type="nucleotide sequence ID" value="NZ_BJYT01000012.1"/>
</dbReference>
<dbReference type="PROSITE" id="PS50893">
    <property type="entry name" value="ABC_TRANSPORTER_2"/>
    <property type="match status" value="1"/>
</dbReference>
<dbReference type="PANTHER" id="PTHR42939:SF1">
    <property type="entry name" value="ABC TRANSPORTER ATP-BINDING PROTEIN ALBC-RELATED"/>
    <property type="match status" value="1"/>
</dbReference>
<dbReference type="AlphaFoldDB" id="A0A512BFA8"/>
<dbReference type="InterPro" id="IPR003439">
    <property type="entry name" value="ABC_transporter-like_ATP-bd"/>
</dbReference>
<evidence type="ECO:0000259" key="4">
    <source>
        <dbReference type="PROSITE" id="PS50893"/>
    </source>
</evidence>
<feature type="domain" description="ABC transporter" evidence="4">
    <location>
        <begin position="2"/>
        <end position="210"/>
    </location>
</feature>
<dbReference type="Pfam" id="PF00005">
    <property type="entry name" value="ABC_tran"/>
    <property type="match status" value="1"/>
</dbReference>
<dbReference type="OrthoDB" id="9801987at2"/>
<dbReference type="PROSITE" id="PS00211">
    <property type="entry name" value="ABC_TRANSPORTER_1"/>
    <property type="match status" value="1"/>
</dbReference>
<name>A0A512BFA8_9BACT</name>
<dbReference type="Gene3D" id="3.40.50.300">
    <property type="entry name" value="P-loop containing nucleotide triphosphate hydrolases"/>
    <property type="match status" value="1"/>
</dbReference>
<organism evidence="5 6">
    <name type="scientific">Segetibacter aerophilus</name>
    <dbReference type="NCBI Taxonomy" id="670293"/>
    <lineage>
        <taxon>Bacteria</taxon>
        <taxon>Pseudomonadati</taxon>
        <taxon>Bacteroidota</taxon>
        <taxon>Chitinophagia</taxon>
        <taxon>Chitinophagales</taxon>
        <taxon>Chitinophagaceae</taxon>
        <taxon>Segetibacter</taxon>
    </lineage>
</organism>
<accession>A0A512BFA8</accession>
<dbReference type="EMBL" id="BJYT01000012">
    <property type="protein sequence ID" value="GEO10651.1"/>
    <property type="molecule type" value="Genomic_DNA"/>
</dbReference>
<dbReference type="InterPro" id="IPR017871">
    <property type="entry name" value="ABC_transporter-like_CS"/>
</dbReference>
<dbReference type="SUPFAM" id="SSF52540">
    <property type="entry name" value="P-loop containing nucleoside triphosphate hydrolases"/>
    <property type="match status" value="1"/>
</dbReference>
<proteinExistence type="predicted"/>
<comment type="caution">
    <text evidence="5">The sequence shown here is derived from an EMBL/GenBank/DDBJ whole genome shotgun (WGS) entry which is preliminary data.</text>
</comment>
<evidence type="ECO:0000256" key="3">
    <source>
        <dbReference type="ARBA" id="ARBA00022840"/>
    </source>
</evidence>
<keyword evidence="3" id="KW-0067">ATP-binding</keyword>
<keyword evidence="2" id="KW-0547">Nucleotide-binding</keyword>
<keyword evidence="1" id="KW-0813">Transport</keyword>
<evidence type="ECO:0000256" key="2">
    <source>
        <dbReference type="ARBA" id="ARBA00022741"/>
    </source>
</evidence>
<dbReference type="GO" id="GO:0005524">
    <property type="term" value="F:ATP binding"/>
    <property type="evidence" value="ECO:0007669"/>
    <property type="project" value="UniProtKB-KW"/>
</dbReference>
<gene>
    <name evidence="5" type="ORF">SAE01_31470</name>
</gene>
<dbReference type="InterPro" id="IPR051782">
    <property type="entry name" value="ABC_Transporter_VariousFunc"/>
</dbReference>